<keyword evidence="2" id="KW-1133">Transmembrane helix</keyword>
<feature type="region of interest" description="Disordered" evidence="1">
    <location>
        <begin position="928"/>
        <end position="1003"/>
    </location>
</feature>
<feature type="compositionally biased region" description="Basic and acidic residues" evidence="1">
    <location>
        <begin position="695"/>
        <end position="737"/>
    </location>
</feature>
<gene>
    <name evidence="3" type="ORF">GQN54_02825</name>
</gene>
<feature type="compositionally biased region" description="Basic and acidic residues" evidence="1">
    <location>
        <begin position="1068"/>
        <end position="1089"/>
    </location>
</feature>
<dbReference type="RefSeq" id="WP_207554792.1">
    <property type="nucleotide sequence ID" value="NZ_WWNE01000003.1"/>
</dbReference>
<feature type="region of interest" description="Disordered" evidence="1">
    <location>
        <begin position="1068"/>
        <end position="1099"/>
    </location>
</feature>
<dbReference type="EMBL" id="WWNE01000003">
    <property type="protein sequence ID" value="NBG65034.1"/>
    <property type="molecule type" value="Genomic_DNA"/>
</dbReference>
<comment type="caution">
    <text evidence="3">The sequence shown here is derived from an EMBL/GenBank/DDBJ whole genome shotgun (WGS) entry which is preliminary data.</text>
</comment>
<dbReference type="Proteomes" id="UP000470771">
    <property type="component" value="Unassembled WGS sequence"/>
</dbReference>
<feature type="compositionally biased region" description="Basic and acidic residues" evidence="1">
    <location>
        <begin position="955"/>
        <end position="987"/>
    </location>
</feature>
<sequence length="1136" mass="131186">MLNFLGSKRSNQHHKERKQRMIQDNYNFLLEKLDEFIRKYYKNQLIKGSIYSISILTISFISFTAMEYFGHFGNTFRTILFYSFLLLAITVLIKFIIIPISKLYKLGSNISHAQAAEIIGKHFTTVSDKLYNVLQLKHLTKDSSQSTALIEAGINQKIIALKPIPFTNAIDFNSNKKFLKYLIAPFVIFIAVGIVNPSVFTDGTQRLVAHSSDFTPMAPFEFEILNADLKGIKNEDFQLLIKIKGEVLPERAFIQLGDNSFLLNKIDKSNFRYTLKNIQEDIDFKLSADGFDSRNYTISAQPKPLLVNFEVAIDYPAYTGMKNEVIQDIGDLTIPQGSLLKWRFYTTSSENLFFAFRDSIFPVQQNNLDEYVVQAKAMYSNGYQIATSNQFVHNTDTLNYSLTVIPDVYPMISVEQKADSSVLKRIFFKGEIKDDYGFNRLTFNYKVGDSSKRVTTQIPINKSTTQNQYFYVWDFENLPLKAGDEIDYYFEVFDNDGVNGSKSSRTQKMQFKVPTKEELEKKSDERSKEIVNDLEKSLADAKKLKKDIDELNKSLIDKEKLGWQEKKQLEEIIEAQKKLREKIEKSKNENKKNNLEQKEFNELDQDILEKQEKLEELFEQLMTPEMKDLYEELEKMMEELNKDKLKDQLDKIELSNEELEKELDRSLEIFKQLEFEQKLNETIEKLDELQKKQEELAKKSEDKNENAGELQKEQEELNKKFDELKDKMDELEKKNEALENPNEIPEMKEEEEAVKKEMEESADQLGQKNKKKAAESQQNAADEMQKMKDKLGGLQMEMQSAGSAEDMEDIRALLENLIQLSFDQEALIDDVKKANRTDPKFVDYSQAQKKLIDDSKTIEDSLFALSKRVMQLEATVNKEVTAIKSNMKKALGYLADRNSSYAASNQQFAMTSINNLALILDEALQNMQKQMQSGQGSCSKPGGKNPKPSAAQMKKMQEQMKEQMQKMKEAMENGKNPGDKPGSKPGDKPGQGQGGMSKELAQMAAKQAAIRRELQKMSEELEKNGEKGAGGNLKKLSDLMEQNETDIVNKNITRQTMMRQEEILTRLLESEKAEREREKDNKRESKEGIENLQRNPNDFFEYNKQKEKEVELLKTLPPNYLPFYKNKTNLYFENIK</sequence>
<evidence type="ECO:0000313" key="3">
    <source>
        <dbReference type="EMBL" id="NBG65034.1"/>
    </source>
</evidence>
<evidence type="ECO:0000256" key="1">
    <source>
        <dbReference type="SAM" id="MobiDB-lite"/>
    </source>
</evidence>
<protein>
    <submittedName>
        <fullName evidence="3">DUF4175 family protein</fullName>
    </submittedName>
</protein>
<keyword evidence="2" id="KW-0812">Transmembrane</keyword>
<evidence type="ECO:0000256" key="2">
    <source>
        <dbReference type="SAM" id="Phobius"/>
    </source>
</evidence>
<evidence type="ECO:0000313" key="4">
    <source>
        <dbReference type="Proteomes" id="UP000470771"/>
    </source>
</evidence>
<feature type="transmembrane region" description="Helical" evidence="2">
    <location>
        <begin position="181"/>
        <end position="200"/>
    </location>
</feature>
<organism evidence="3 4">
    <name type="scientific">Acidiluteibacter ferrifornacis</name>
    <dbReference type="NCBI Taxonomy" id="2692424"/>
    <lineage>
        <taxon>Bacteria</taxon>
        <taxon>Pseudomonadati</taxon>
        <taxon>Bacteroidota</taxon>
        <taxon>Flavobacteriia</taxon>
        <taxon>Flavobacteriales</taxon>
        <taxon>Cryomorphaceae</taxon>
        <taxon>Acidiluteibacter</taxon>
    </lineage>
</organism>
<keyword evidence="4" id="KW-1185">Reference proteome</keyword>
<dbReference type="AlphaFoldDB" id="A0A6N9NGU1"/>
<keyword evidence="2" id="KW-0472">Membrane</keyword>
<feature type="compositionally biased region" description="Polar residues" evidence="1">
    <location>
        <begin position="928"/>
        <end position="938"/>
    </location>
</feature>
<name>A0A6N9NGU1_9FLAO</name>
<feature type="region of interest" description="Disordered" evidence="1">
    <location>
        <begin position="695"/>
        <end position="782"/>
    </location>
</feature>
<feature type="transmembrane region" description="Helical" evidence="2">
    <location>
        <begin position="78"/>
        <end position="97"/>
    </location>
</feature>
<feature type="transmembrane region" description="Helical" evidence="2">
    <location>
        <begin position="48"/>
        <end position="66"/>
    </location>
</feature>
<accession>A0A6N9NGU1</accession>
<proteinExistence type="predicted"/>
<reference evidence="3 4" key="1">
    <citation type="submission" date="2019-12" db="EMBL/GenBank/DDBJ databases">
        <authorList>
            <person name="Zhao J."/>
        </authorList>
    </citation>
    <scope>NUCLEOTIDE SEQUENCE [LARGE SCALE GENOMIC DNA]</scope>
    <source>
        <strain evidence="3 4">S-15</strain>
    </source>
</reference>